<reference evidence="1 2" key="1">
    <citation type="submission" date="2020-04" db="EMBL/GenBank/DDBJ databases">
        <authorList>
            <person name="Hitch T.C.A."/>
            <person name="Wylensek D."/>
            <person name="Clavel T."/>
        </authorList>
    </citation>
    <scope>NUCLEOTIDE SEQUENCE [LARGE SCALE GENOMIC DNA]</scope>
    <source>
        <strain evidence="1 2">WB01_NA02</strain>
    </source>
</reference>
<dbReference type="EMBL" id="JABAGD010000036">
    <property type="protein sequence ID" value="NMF06552.1"/>
    <property type="molecule type" value="Genomic_DNA"/>
</dbReference>
<name>A0A7X9SRI4_CLOBE</name>
<dbReference type="RefSeq" id="WP_168982652.1">
    <property type="nucleotide sequence ID" value="NZ_JABAGD010000036.1"/>
</dbReference>
<evidence type="ECO:0000313" key="1">
    <source>
        <dbReference type="EMBL" id="NMF06552.1"/>
    </source>
</evidence>
<dbReference type="Proteomes" id="UP000587880">
    <property type="component" value="Unassembled WGS sequence"/>
</dbReference>
<proteinExistence type="predicted"/>
<organism evidence="1 2">
    <name type="scientific">Clostridium beijerinckii</name>
    <name type="common">Clostridium MP</name>
    <dbReference type="NCBI Taxonomy" id="1520"/>
    <lineage>
        <taxon>Bacteria</taxon>
        <taxon>Bacillati</taxon>
        <taxon>Bacillota</taxon>
        <taxon>Clostridia</taxon>
        <taxon>Eubacteriales</taxon>
        <taxon>Clostridiaceae</taxon>
        <taxon>Clostridium</taxon>
    </lineage>
</organism>
<sequence length="100" mass="11854">MTNDEILQILKDRETELEHEVNHYRVMKSFEGDEKQQMRFSLLYAESKVSLRLCKKTIGKFEDLNDLANDIEKELNGECPDLDKLLTMFVNLKRGLRDFQ</sequence>
<gene>
    <name evidence="1" type="ORF">HF849_17695</name>
</gene>
<protein>
    <submittedName>
        <fullName evidence="1">Uncharacterized protein</fullName>
    </submittedName>
</protein>
<dbReference type="AlphaFoldDB" id="A0A7X9SRI4"/>
<accession>A0A7X9SRI4</accession>
<evidence type="ECO:0000313" key="2">
    <source>
        <dbReference type="Proteomes" id="UP000587880"/>
    </source>
</evidence>
<comment type="caution">
    <text evidence="1">The sequence shown here is derived from an EMBL/GenBank/DDBJ whole genome shotgun (WGS) entry which is preliminary data.</text>
</comment>